<dbReference type="GO" id="GO:0046872">
    <property type="term" value="F:metal ion binding"/>
    <property type="evidence" value="ECO:0007669"/>
    <property type="project" value="UniProtKB-KW"/>
</dbReference>
<feature type="region of interest" description="Disordered" evidence="5">
    <location>
        <begin position="716"/>
        <end position="736"/>
    </location>
</feature>
<dbReference type="GO" id="GO:0009055">
    <property type="term" value="F:electron transfer activity"/>
    <property type="evidence" value="ECO:0007669"/>
    <property type="project" value="InterPro"/>
</dbReference>
<dbReference type="InterPro" id="IPR050597">
    <property type="entry name" value="Cytochrome_c_Oxidase_Subunit"/>
</dbReference>
<dbReference type="Proteomes" id="UP000265882">
    <property type="component" value="Unassembled WGS sequence"/>
</dbReference>
<dbReference type="AlphaFoldDB" id="A0A3A4P857"/>
<sequence length="736" mass="84521">MNIIRAKFSSRLVFSAAILVFAVLTVRVFQHENSREWAAYQREFQKLSEQKLLEQIAASAQAGDSAETEKWEKQLREARSMRPHLRQVFLPDANVRDLCTSCHLGIDNPLFADAPEPFKAHPGKMLDLHKADKFGCTVCHHGQGVGTTAFAAHGYEETWYNPLIPHQYLQAPCIGCHETSYGLEGAEQFELGRLAFQKYGCYDCHSARGFEDLPKFAPILDGFKEKLADERWMLSWLKTPEKMRPRTLMPTFTLSDDEIRDIAAYALSLKSDKEYPKVDLSPASAKEGETLFTDLGCKACHSEKREEDSLTRRIPNLSDAGIKLNGNWVFEYLKDPKAYNPDTRMPKLDITDSDRLNLTAYLMTLKDNAELVRSEPLKTDGASVENGGKLVQLQGCYGCHKMKDFDRSPLPGVEVAEVAKKTLDELPFGNSQVPTTKWDWILNKIKEPKIYETVDMPLKMPKFNFEEGEIESLTIFYFSNTVFQLPQKYMLAAAEAQRRGQAGEWEVTENHCRGCHMFEENVKPRIDQFIGLKTYVPPRLVGEGEKVQPQWAFQYLTKPVPMRPWLKMRMPTFSFSYEQVQDMIDYFSVKSSSAEDARVPYVLIPQKEEMPQLDRDMGEYRVVADKCMQCHPISLEGGLPEDVKLEDLSINLMLSKTRLRFEWIKNFLRNPDKYAGAGTKMPYVYYTPEGAQRVSDAEMWIDLVSKYLMIMDKIPEKPPEAEEEQKEEIDWTQMDY</sequence>
<evidence type="ECO:0000256" key="4">
    <source>
        <dbReference type="PROSITE-ProRule" id="PRU00433"/>
    </source>
</evidence>
<evidence type="ECO:0000259" key="6">
    <source>
        <dbReference type="PROSITE" id="PS51007"/>
    </source>
</evidence>
<feature type="domain" description="Cytochrome c" evidence="6">
    <location>
        <begin position="498"/>
        <end position="591"/>
    </location>
</feature>
<dbReference type="EMBL" id="QZKU01000004">
    <property type="protein sequence ID" value="RJP26716.1"/>
    <property type="molecule type" value="Genomic_DNA"/>
</dbReference>
<dbReference type="InterPro" id="IPR009056">
    <property type="entry name" value="Cyt_c-like_dom"/>
</dbReference>
<evidence type="ECO:0000256" key="1">
    <source>
        <dbReference type="ARBA" id="ARBA00022617"/>
    </source>
</evidence>
<dbReference type="Pfam" id="PF00034">
    <property type="entry name" value="Cytochrom_C"/>
    <property type="match status" value="2"/>
</dbReference>
<evidence type="ECO:0000256" key="3">
    <source>
        <dbReference type="ARBA" id="ARBA00023004"/>
    </source>
</evidence>
<evidence type="ECO:0000313" key="8">
    <source>
        <dbReference type="Proteomes" id="UP000265882"/>
    </source>
</evidence>
<gene>
    <name evidence="7" type="ORF">C4520_00285</name>
</gene>
<dbReference type="PANTHER" id="PTHR33751">
    <property type="entry name" value="CBB3-TYPE CYTOCHROME C OXIDASE SUBUNIT FIXP"/>
    <property type="match status" value="1"/>
</dbReference>
<feature type="domain" description="Cytochrome c" evidence="6">
    <location>
        <begin position="187"/>
        <end position="270"/>
    </location>
</feature>
<feature type="domain" description="Cytochrome c" evidence="6">
    <location>
        <begin position="283"/>
        <end position="366"/>
    </location>
</feature>
<keyword evidence="3 4" id="KW-0408">Iron</keyword>
<dbReference type="SUPFAM" id="SSF48695">
    <property type="entry name" value="Multiheme cytochromes"/>
    <property type="match status" value="1"/>
</dbReference>
<keyword evidence="1 4" id="KW-0349">Heme</keyword>
<dbReference type="Gene3D" id="1.10.760.10">
    <property type="entry name" value="Cytochrome c-like domain"/>
    <property type="match status" value="4"/>
</dbReference>
<comment type="caution">
    <text evidence="7">The sequence shown here is derived from an EMBL/GenBank/DDBJ whole genome shotgun (WGS) entry which is preliminary data.</text>
</comment>
<dbReference type="PROSITE" id="PS51007">
    <property type="entry name" value="CYTC"/>
    <property type="match status" value="3"/>
</dbReference>
<dbReference type="InterPro" id="IPR036909">
    <property type="entry name" value="Cyt_c-like_dom_sf"/>
</dbReference>
<proteinExistence type="predicted"/>
<dbReference type="SUPFAM" id="SSF46626">
    <property type="entry name" value="Cytochrome c"/>
    <property type="match status" value="3"/>
</dbReference>
<protein>
    <recommendedName>
        <fullName evidence="6">Cytochrome c domain-containing protein</fullName>
    </recommendedName>
</protein>
<keyword evidence="2 4" id="KW-0479">Metal-binding</keyword>
<evidence type="ECO:0000256" key="5">
    <source>
        <dbReference type="SAM" id="MobiDB-lite"/>
    </source>
</evidence>
<accession>A0A3A4P857</accession>
<dbReference type="InterPro" id="IPR036280">
    <property type="entry name" value="Multihaem_cyt_sf"/>
</dbReference>
<evidence type="ECO:0000313" key="7">
    <source>
        <dbReference type="EMBL" id="RJP26716.1"/>
    </source>
</evidence>
<reference evidence="7 8" key="1">
    <citation type="journal article" date="2017" name="ISME J.">
        <title>Energy and carbon metabolisms in a deep terrestrial subsurface fluid microbial community.</title>
        <authorList>
            <person name="Momper L."/>
            <person name="Jungbluth S.P."/>
            <person name="Lee M.D."/>
            <person name="Amend J.P."/>
        </authorList>
    </citation>
    <scope>NUCLEOTIDE SEQUENCE [LARGE SCALE GENOMIC DNA]</scope>
    <source>
        <strain evidence="7">SURF_5</strain>
    </source>
</reference>
<dbReference type="GO" id="GO:0020037">
    <property type="term" value="F:heme binding"/>
    <property type="evidence" value="ECO:0007669"/>
    <property type="project" value="InterPro"/>
</dbReference>
<dbReference type="PANTHER" id="PTHR33751:SF1">
    <property type="entry name" value="CBB3-TYPE CYTOCHROME C OXIDASE SUBUNIT FIXP"/>
    <property type="match status" value="1"/>
</dbReference>
<evidence type="ECO:0000256" key="2">
    <source>
        <dbReference type="ARBA" id="ARBA00022723"/>
    </source>
</evidence>
<organism evidence="7 8">
    <name type="scientific">Abyssobacteria bacterium (strain SURF_5)</name>
    <dbReference type="NCBI Taxonomy" id="2093360"/>
    <lineage>
        <taxon>Bacteria</taxon>
        <taxon>Pseudomonadati</taxon>
        <taxon>Candidatus Hydrogenedentota</taxon>
        <taxon>Candidatus Abyssobacteria</taxon>
    </lineage>
</organism>
<name>A0A3A4P857_ABYX5</name>